<keyword evidence="3" id="KW-1185">Reference proteome</keyword>
<dbReference type="EMBL" id="BPLQ01007157">
    <property type="protein sequence ID" value="GIY28223.1"/>
    <property type="molecule type" value="Genomic_DNA"/>
</dbReference>
<dbReference type="AlphaFoldDB" id="A0AAV4S111"/>
<organism evidence="2 3">
    <name type="scientific">Caerostris darwini</name>
    <dbReference type="NCBI Taxonomy" id="1538125"/>
    <lineage>
        <taxon>Eukaryota</taxon>
        <taxon>Metazoa</taxon>
        <taxon>Ecdysozoa</taxon>
        <taxon>Arthropoda</taxon>
        <taxon>Chelicerata</taxon>
        <taxon>Arachnida</taxon>
        <taxon>Araneae</taxon>
        <taxon>Araneomorphae</taxon>
        <taxon>Entelegynae</taxon>
        <taxon>Araneoidea</taxon>
        <taxon>Araneidae</taxon>
        <taxon>Caerostris</taxon>
    </lineage>
</organism>
<name>A0AAV4S111_9ARAC</name>
<reference evidence="2 3" key="1">
    <citation type="submission" date="2021-06" db="EMBL/GenBank/DDBJ databases">
        <title>Caerostris darwini draft genome.</title>
        <authorList>
            <person name="Kono N."/>
            <person name="Arakawa K."/>
        </authorList>
    </citation>
    <scope>NUCLEOTIDE SEQUENCE [LARGE SCALE GENOMIC DNA]</scope>
</reference>
<evidence type="ECO:0000313" key="3">
    <source>
        <dbReference type="Proteomes" id="UP001054837"/>
    </source>
</evidence>
<feature type="region of interest" description="Disordered" evidence="1">
    <location>
        <begin position="1"/>
        <end position="26"/>
    </location>
</feature>
<evidence type="ECO:0000313" key="2">
    <source>
        <dbReference type="EMBL" id="GIY28223.1"/>
    </source>
</evidence>
<proteinExistence type="predicted"/>
<accession>A0AAV4S111</accession>
<evidence type="ECO:0000256" key="1">
    <source>
        <dbReference type="SAM" id="MobiDB-lite"/>
    </source>
</evidence>
<gene>
    <name evidence="2" type="ORF">CDAR_58801</name>
</gene>
<dbReference type="Proteomes" id="UP001054837">
    <property type="component" value="Unassembled WGS sequence"/>
</dbReference>
<protein>
    <submittedName>
        <fullName evidence="2">Uncharacterized protein</fullName>
    </submittedName>
</protein>
<comment type="caution">
    <text evidence="2">The sequence shown here is derived from an EMBL/GenBank/DDBJ whole genome shotgun (WGS) entry which is preliminary data.</text>
</comment>
<sequence length="80" mass="9069">MPRRPVSMAKGDLETTLSESKPAECPTTFEEREKRLQKEHSCVENLNQERTSPSDTSFLVKRRRICPECLTSSSVPTAVM</sequence>